<dbReference type="CDD" id="cd04186">
    <property type="entry name" value="GT_2_like_c"/>
    <property type="match status" value="1"/>
</dbReference>
<evidence type="ECO:0000256" key="3">
    <source>
        <dbReference type="ARBA" id="ARBA00022679"/>
    </source>
</evidence>
<evidence type="ECO:0000313" key="5">
    <source>
        <dbReference type="EMBL" id="SDR69142.1"/>
    </source>
</evidence>
<keyword evidence="6" id="KW-1185">Reference proteome</keyword>
<keyword evidence="3" id="KW-0808">Transferase</keyword>
<feature type="domain" description="Glycosyltransferase 2-like" evidence="4">
    <location>
        <begin position="5"/>
        <end position="173"/>
    </location>
</feature>
<dbReference type="Gene3D" id="3.90.550.10">
    <property type="entry name" value="Spore Coat Polysaccharide Biosynthesis Protein SpsA, Chain A"/>
    <property type="match status" value="1"/>
</dbReference>
<dbReference type="RefSeq" id="WP_089661184.1">
    <property type="nucleotide sequence ID" value="NZ_LT629745.1"/>
</dbReference>
<dbReference type="PANTHER" id="PTHR43179:SF12">
    <property type="entry name" value="GALACTOFURANOSYLTRANSFERASE GLFT2"/>
    <property type="match status" value="1"/>
</dbReference>
<sequence>MTYAVILNYNSWQESLILYTSLVELSRPDLKVIVLDNNSSETDKNHLERNIPAGDFIQNKQNLGYAGGNNVGVKKALEEGAEYIWILNPDIRITTSSLEILINSLEKNPKLAAVGPRIRSRENPDLIFTDGENLILDKECRTFHLNYNVPFKDIAPRINFDIDYIDGSSIFIRSQALLDIGIFSEHYFLYFEETDWCLRARSKGWKIAINSNAEVFNITSEKGKLFHFYMNRNRLILCKKYHPDFRSVLWFHAKKLFEELMNRIKGEAYLKPYYFARCKGFLAGLIKSKLTWT</sequence>
<evidence type="ECO:0000256" key="2">
    <source>
        <dbReference type="ARBA" id="ARBA00022676"/>
    </source>
</evidence>
<dbReference type="SUPFAM" id="SSF53448">
    <property type="entry name" value="Nucleotide-diphospho-sugar transferases"/>
    <property type="match status" value="1"/>
</dbReference>
<proteinExistence type="inferred from homology"/>
<dbReference type="Proteomes" id="UP000198858">
    <property type="component" value="Chromosome I"/>
</dbReference>
<evidence type="ECO:0000256" key="1">
    <source>
        <dbReference type="ARBA" id="ARBA00006739"/>
    </source>
</evidence>
<evidence type="ECO:0000259" key="4">
    <source>
        <dbReference type="Pfam" id="PF00535"/>
    </source>
</evidence>
<organism evidence="5 6">
    <name type="scientific">Christiangramia echinicola</name>
    <dbReference type="NCBI Taxonomy" id="279359"/>
    <lineage>
        <taxon>Bacteria</taxon>
        <taxon>Pseudomonadati</taxon>
        <taxon>Bacteroidota</taxon>
        <taxon>Flavobacteriia</taxon>
        <taxon>Flavobacteriales</taxon>
        <taxon>Flavobacteriaceae</taxon>
        <taxon>Christiangramia</taxon>
    </lineage>
</organism>
<dbReference type="InterPro" id="IPR029044">
    <property type="entry name" value="Nucleotide-diphossugar_trans"/>
</dbReference>
<dbReference type="AlphaFoldDB" id="A0A1H1L4D8"/>
<dbReference type="EMBL" id="LT629745">
    <property type="protein sequence ID" value="SDR69142.1"/>
    <property type="molecule type" value="Genomic_DNA"/>
</dbReference>
<dbReference type="PANTHER" id="PTHR43179">
    <property type="entry name" value="RHAMNOSYLTRANSFERASE WBBL"/>
    <property type="match status" value="1"/>
</dbReference>
<accession>A0A1H1L4D8</accession>
<dbReference type="InterPro" id="IPR001173">
    <property type="entry name" value="Glyco_trans_2-like"/>
</dbReference>
<evidence type="ECO:0000313" key="6">
    <source>
        <dbReference type="Proteomes" id="UP000198858"/>
    </source>
</evidence>
<name>A0A1H1L4D8_9FLAO</name>
<gene>
    <name evidence="5" type="ORF">SAMN04488552_0536</name>
</gene>
<protein>
    <recommendedName>
        <fullName evidence="4">Glycosyltransferase 2-like domain-containing protein</fullName>
    </recommendedName>
</protein>
<reference evidence="5 6" key="1">
    <citation type="submission" date="2016-10" db="EMBL/GenBank/DDBJ databases">
        <authorList>
            <person name="Varghese N."/>
            <person name="Submissions S."/>
        </authorList>
    </citation>
    <scope>NUCLEOTIDE SEQUENCE [LARGE SCALE GENOMIC DNA]</scope>
    <source>
        <strain evidence="5 6">Mar_2010_102</strain>
    </source>
</reference>
<keyword evidence="2" id="KW-0328">Glycosyltransferase</keyword>
<dbReference type="STRING" id="1250231.SAMN04488552_0536"/>
<comment type="similarity">
    <text evidence="1">Belongs to the glycosyltransferase 2 family.</text>
</comment>
<dbReference type="GO" id="GO:0016757">
    <property type="term" value="F:glycosyltransferase activity"/>
    <property type="evidence" value="ECO:0007669"/>
    <property type="project" value="UniProtKB-KW"/>
</dbReference>
<dbReference type="Pfam" id="PF00535">
    <property type="entry name" value="Glycos_transf_2"/>
    <property type="match status" value="1"/>
</dbReference>